<comment type="caution">
    <text evidence="1">The sequence shown here is derived from an EMBL/GenBank/DDBJ whole genome shotgun (WGS) entry which is preliminary data.</text>
</comment>
<sequence>MIEVKRKKGESFESLLRRFGHCMQDSGRMIQARKIRFHTDLPNKNATKATALRRTELREKREYLIRSGQATEEDFRRRSKRRR</sequence>
<evidence type="ECO:0000313" key="2">
    <source>
        <dbReference type="Proteomes" id="UP000230973"/>
    </source>
</evidence>
<organism evidence="1 2">
    <name type="scientific">Candidatus Uhrbacteria bacterium CG_4_10_14_0_8_um_filter_58_22</name>
    <dbReference type="NCBI Taxonomy" id="1975029"/>
    <lineage>
        <taxon>Bacteria</taxon>
        <taxon>Candidatus Uhriibacteriota</taxon>
    </lineage>
</organism>
<accession>A0A2M7QA56</accession>
<evidence type="ECO:0008006" key="3">
    <source>
        <dbReference type="Google" id="ProtNLM"/>
    </source>
</evidence>
<dbReference type="Proteomes" id="UP000230973">
    <property type="component" value="Unassembled WGS sequence"/>
</dbReference>
<evidence type="ECO:0000313" key="1">
    <source>
        <dbReference type="EMBL" id="PIY62771.1"/>
    </source>
</evidence>
<dbReference type="AlphaFoldDB" id="A0A2M7QA56"/>
<gene>
    <name evidence="1" type="ORF">COY93_02105</name>
</gene>
<name>A0A2M7QA56_9BACT</name>
<reference evidence="2" key="1">
    <citation type="submission" date="2017-09" db="EMBL/GenBank/DDBJ databases">
        <title>Depth-based differentiation of microbial function through sediment-hosted aquifers and enrichment of novel symbionts in the deep terrestrial subsurface.</title>
        <authorList>
            <person name="Probst A.J."/>
            <person name="Ladd B."/>
            <person name="Jarett J.K."/>
            <person name="Geller-Mcgrath D.E."/>
            <person name="Sieber C.M.K."/>
            <person name="Emerson J.B."/>
            <person name="Anantharaman K."/>
            <person name="Thomas B.C."/>
            <person name="Malmstrom R."/>
            <person name="Stieglmeier M."/>
            <person name="Klingl A."/>
            <person name="Woyke T."/>
            <person name="Ryan C.M."/>
            <person name="Banfield J.F."/>
        </authorList>
    </citation>
    <scope>NUCLEOTIDE SEQUENCE [LARGE SCALE GENOMIC DNA]</scope>
</reference>
<proteinExistence type="predicted"/>
<dbReference type="EMBL" id="PFLC01000027">
    <property type="protein sequence ID" value="PIY62771.1"/>
    <property type="molecule type" value="Genomic_DNA"/>
</dbReference>
<protein>
    <recommendedName>
        <fullName evidence="3">30S ribosomal protein S21</fullName>
    </recommendedName>
</protein>